<dbReference type="AlphaFoldDB" id="A0A437S9H3"/>
<dbReference type="Gene3D" id="1.20.1530.20">
    <property type="match status" value="1"/>
</dbReference>
<keyword evidence="8" id="KW-1185">Reference proteome</keyword>
<dbReference type="InterPro" id="IPR051843">
    <property type="entry name" value="CPA1_transporter"/>
</dbReference>
<gene>
    <name evidence="7" type="ORF">EF514_01695</name>
</gene>
<keyword evidence="3 5" id="KW-1133">Transmembrane helix</keyword>
<dbReference type="PANTHER" id="PTHR31102">
    <property type="match status" value="1"/>
</dbReference>
<feature type="domain" description="Cation/H+ exchanger transmembrane" evidence="6">
    <location>
        <begin position="8"/>
        <end position="381"/>
    </location>
</feature>
<sequence>MLVSLALVFLMGLLMSSISQYLKLPRIVGMLITGIVLGPYMLNVLDESILLISSDLRKMALVIILIKAGLSLDIGALKKVGRPAFAMSFIPATFEIIAYTLIAPSVFKISALEGAIMGTVLGAVSPAVVVPKMVELMEDGYGNKKGIPQLILAGASLDDIYVILLFTTFLRVSSGEGFSILNMSSLPLSIILGVGLGILAGCILYYIFEWRYFKHSYIRNSTKVIIILGVSFLFVAMEDLLKDGVPFSGYLAVISMACTIQFKSSEIVKNRLGEKFGKLWIAAELILFVLVGAAVDIRYAVEGGIYSVFMIFIALFFRSLGVSLALVGTKLNAKERIFCVIAYLPKATVQAAIGSIPLSMGLACGKLVLSVAVTAILITAPLGALGMESSYKKLLEKD</sequence>
<evidence type="ECO:0000256" key="1">
    <source>
        <dbReference type="ARBA" id="ARBA00004141"/>
    </source>
</evidence>
<feature type="transmembrane region" description="Helical" evidence="5">
    <location>
        <begin position="340"/>
        <end position="361"/>
    </location>
</feature>
<feature type="transmembrane region" description="Helical" evidence="5">
    <location>
        <begin position="367"/>
        <end position="387"/>
    </location>
</feature>
<feature type="transmembrane region" description="Helical" evidence="5">
    <location>
        <begin position="220"/>
        <end position="237"/>
    </location>
</feature>
<dbReference type="Proteomes" id="UP000288812">
    <property type="component" value="Unassembled WGS sequence"/>
</dbReference>
<proteinExistence type="predicted"/>
<organism evidence="7 8">
    <name type="scientific">Anaerosphaera multitolerans</name>
    <dbReference type="NCBI Taxonomy" id="2487351"/>
    <lineage>
        <taxon>Bacteria</taxon>
        <taxon>Bacillati</taxon>
        <taxon>Bacillota</taxon>
        <taxon>Tissierellia</taxon>
        <taxon>Tissierellales</taxon>
        <taxon>Peptoniphilaceae</taxon>
        <taxon>Anaerosphaera</taxon>
    </lineage>
</organism>
<comment type="caution">
    <text evidence="7">The sequence shown here is derived from an EMBL/GenBank/DDBJ whole genome shotgun (WGS) entry which is preliminary data.</text>
</comment>
<protein>
    <submittedName>
        <fullName evidence="7">Sodium:proton antiporter</fullName>
    </submittedName>
</protein>
<comment type="subcellular location">
    <subcellularLocation>
        <location evidence="1">Membrane</location>
        <topology evidence="1">Multi-pass membrane protein</topology>
    </subcellularLocation>
</comment>
<dbReference type="PANTHER" id="PTHR31102:SF1">
    <property type="entry name" value="CATION_H+ EXCHANGER DOMAIN-CONTAINING PROTEIN"/>
    <property type="match status" value="1"/>
</dbReference>
<evidence type="ECO:0000256" key="4">
    <source>
        <dbReference type="ARBA" id="ARBA00023136"/>
    </source>
</evidence>
<keyword evidence="2 5" id="KW-0812">Transmembrane</keyword>
<reference evidence="7 8" key="1">
    <citation type="submission" date="2018-11" db="EMBL/GenBank/DDBJ databases">
        <title>Genome sequencing and assembly of Anaerosphaera sp. nov., GS7-6-2.</title>
        <authorList>
            <person name="Rettenmaier R."/>
            <person name="Liebl W."/>
            <person name="Zverlov V."/>
        </authorList>
    </citation>
    <scope>NUCLEOTIDE SEQUENCE [LARGE SCALE GENOMIC DNA]</scope>
    <source>
        <strain evidence="7 8">GS7-6-2</strain>
    </source>
</reference>
<evidence type="ECO:0000256" key="3">
    <source>
        <dbReference type="ARBA" id="ARBA00022989"/>
    </source>
</evidence>
<evidence type="ECO:0000313" key="8">
    <source>
        <dbReference type="Proteomes" id="UP000288812"/>
    </source>
</evidence>
<dbReference type="InterPro" id="IPR038770">
    <property type="entry name" value="Na+/solute_symporter_sf"/>
</dbReference>
<feature type="transmembrane region" description="Helical" evidence="5">
    <location>
        <begin position="305"/>
        <end position="328"/>
    </location>
</feature>
<feature type="transmembrane region" description="Helical" evidence="5">
    <location>
        <begin position="109"/>
        <end position="130"/>
    </location>
</feature>
<feature type="transmembrane region" description="Helical" evidence="5">
    <location>
        <begin position="150"/>
        <end position="170"/>
    </location>
</feature>
<feature type="transmembrane region" description="Helical" evidence="5">
    <location>
        <begin position="190"/>
        <end position="208"/>
    </location>
</feature>
<accession>A0A437S9H3</accession>
<dbReference type="Pfam" id="PF00999">
    <property type="entry name" value="Na_H_Exchanger"/>
    <property type="match status" value="1"/>
</dbReference>
<evidence type="ECO:0000259" key="6">
    <source>
        <dbReference type="Pfam" id="PF00999"/>
    </source>
</evidence>
<keyword evidence="4 5" id="KW-0472">Membrane</keyword>
<dbReference type="GO" id="GO:1902600">
    <property type="term" value="P:proton transmembrane transport"/>
    <property type="evidence" value="ECO:0007669"/>
    <property type="project" value="InterPro"/>
</dbReference>
<evidence type="ECO:0000313" key="7">
    <source>
        <dbReference type="EMBL" id="RVU55467.1"/>
    </source>
</evidence>
<feature type="transmembrane region" description="Helical" evidence="5">
    <location>
        <begin position="59"/>
        <end position="77"/>
    </location>
</feature>
<evidence type="ECO:0000256" key="5">
    <source>
        <dbReference type="SAM" id="Phobius"/>
    </source>
</evidence>
<feature type="transmembrane region" description="Helical" evidence="5">
    <location>
        <begin position="249"/>
        <end position="268"/>
    </location>
</feature>
<dbReference type="InterPro" id="IPR006153">
    <property type="entry name" value="Cation/H_exchanger_TM"/>
</dbReference>
<dbReference type="GO" id="GO:0016020">
    <property type="term" value="C:membrane"/>
    <property type="evidence" value="ECO:0007669"/>
    <property type="project" value="UniProtKB-SubCell"/>
</dbReference>
<feature type="transmembrane region" description="Helical" evidence="5">
    <location>
        <begin position="84"/>
        <end position="103"/>
    </location>
</feature>
<dbReference type="RefSeq" id="WP_127723182.1">
    <property type="nucleotide sequence ID" value="NZ_RLIH01000002.1"/>
</dbReference>
<feature type="transmembrane region" description="Helical" evidence="5">
    <location>
        <begin position="280"/>
        <end position="299"/>
    </location>
</feature>
<dbReference type="GO" id="GO:0015297">
    <property type="term" value="F:antiporter activity"/>
    <property type="evidence" value="ECO:0007669"/>
    <property type="project" value="InterPro"/>
</dbReference>
<name>A0A437S9H3_9FIRM</name>
<dbReference type="EMBL" id="RLIH01000002">
    <property type="protein sequence ID" value="RVU55467.1"/>
    <property type="molecule type" value="Genomic_DNA"/>
</dbReference>
<evidence type="ECO:0000256" key="2">
    <source>
        <dbReference type="ARBA" id="ARBA00022692"/>
    </source>
</evidence>
<dbReference type="OrthoDB" id="9790604at2"/>